<reference evidence="2 3" key="1">
    <citation type="journal article" date="2018" name="Mol. Biol. Evol.">
        <title>Broad Genomic Sampling Reveals a Smut Pathogenic Ancestry of the Fungal Clade Ustilaginomycotina.</title>
        <authorList>
            <person name="Kijpornyongpan T."/>
            <person name="Mondo S.J."/>
            <person name="Barry K."/>
            <person name="Sandor L."/>
            <person name="Lee J."/>
            <person name="Lipzen A."/>
            <person name="Pangilinan J."/>
            <person name="LaButti K."/>
            <person name="Hainaut M."/>
            <person name="Henrissat B."/>
            <person name="Grigoriev I.V."/>
            <person name="Spatafora J.W."/>
            <person name="Aime M.C."/>
        </authorList>
    </citation>
    <scope>NUCLEOTIDE SEQUENCE [LARGE SCALE GENOMIC DNA]</scope>
    <source>
        <strain evidence="2 3">MCA 4658</strain>
    </source>
</reference>
<keyword evidence="3" id="KW-1185">Reference proteome</keyword>
<feature type="compositionally biased region" description="Basic and acidic residues" evidence="1">
    <location>
        <begin position="182"/>
        <end position="194"/>
    </location>
</feature>
<dbReference type="OrthoDB" id="66369at2759"/>
<dbReference type="SUPFAM" id="SSF52799">
    <property type="entry name" value="(Phosphotyrosine protein) phosphatases II"/>
    <property type="match status" value="3"/>
</dbReference>
<dbReference type="STRING" id="1522189.A0A316VPB6"/>
<dbReference type="InterPro" id="IPR050561">
    <property type="entry name" value="PTP"/>
</dbReference>
<dbReference type="SMART" id="SM01301">
    <property type="entry name" value="PTPlike_phytase"/>
    <property type="match status" value="3"/>
</dbReference>
<protein>
    <submittedName>
        <fullName evidence="2">Uncharacterized protein</fullName>
    </submittedName>
</protein>
<dbReference type="PANTHER" id="PTHR23339">
    <property type="entry name" value="TYROSINE SPECIFIC PROTEIN PHOSPHATASE AND DUAL SPECIFICITY PROTEIN PHOSPHATASE"/>
    <property type="match status" value="1"/>
</dbReference>
<accession>A0A316VPB6</accession>
<dbReference type="Proteomes" id="UP000245783">
    <property type="component" value="Unassembled WGS sequence"/>
</dbReference>
<dbReference type="InterPro" id="IPR029021">
    <property type="entry name" value="Prot-tyrosine_phosphatase-like"/>
</dbReference>
<feature type="compositionally biased region" description="Low complexity" evidence="1">
    <location>
        <begin position="28"/>
        <end position="54"/>
    </location>
</feature>
<gene>
    <name evidence="2" type="ORF">IE81DRAFT_326487</name>
</gene>
<evidence type="ECO:0000256" key="1">
    <source>
        <dbReference type="SAM" id="MobiDB-lite"/>
    </source>
</evidence>
<dbReference type="Pfam" id="PF14566">
    <property type="entry name" value="PTPlike_phytase"/>
    <property type="match status" value="3"/>
</dbReference>
<sequence length="1616" mass="176462">MSSHTPASPPPAINITSHSRASAHLAPSRPSGSRTASSSRSLSASSANVKSTSTQESRTGSEEEGTTTMMTMMMMPPPPKIPASRLWDASEANVVRSRSGTVLTRGLVLKADGGAKRPRLDLHLQGAPNFRRADCDEVYGCAQPTSAGLRGVLSVLNCQPAGSSSYARGRPIAGGVAAARSRSADVKRDGKRSNEAVSASPRLDALPDQARALDTSAEHRAASADPRIAEAQRARERSSTRQAGGTEEEEKAPTRKCVWFCTREEPIIYIANRPYVLRELDSPMQTYSISQRADNLEVIESRLKQDLLREASNWGGLVLVHEEDEEQRLTPSWVAIEPDTVHTVREVYEKAKAEGWAVDYYRIPIAASQSIEDNYLDAYVRILKELDPLRTSVVANCGIGAVRTTMAMATAVIIRRRQMMVLHGYDSLSIELHKYGSHSNSHGSTADGRRPSAGAANAGPQGMGDALARASAQHQYAQTLLRLMQLLANTVGSSSSFDSRTILDTLLGNPSLFDAFQRAFRGDYGIIRSLCGLLEKGIESKRVADITLDACGAVVNLREQILTERVAFAVAKHDPKKADLADVQRDALHVRGDHAAARLGRAVRTLEQYVSLVVFAEYSSGSETAAFTHRFSTYLKGRPEVWHTILRIRSKGAQLYLFDPLQDLSILSRPGAGLPMSKSQIMGGKSGLHRAVGAATGTSEQPGDEFADHIVRSRAGIVLRAGMLLKEDVWRNFLQRNVLLSRAAAGVGTVPGANLLRRVPETNIWVTGQPTTQGIAGILRAIASQVAPDREARARSAVAVTWLNLREEPLCLINGKPVVLRQQGSSLRNVREFAGISWDRLTLLEDRLKTDCLAELELGEGKILLHHETDEGDVAPRWEETRAEDVQTLQEVMDSVAAQFERDEAGAVTLSYRRIPMTAERPPDLADFDAIVRLVVKADRECDAAIVLNDQLGRGRGTLAAVIVLLIKRWIDRHRRNDALASSTRRADADSQAQVDDVSGLQAKALSYHVINTLLRIVPHGLEVKATVDECVDMCAQGGATAVNLREAIEHSRLQAEEAGETSKKGRSLLQSSIINLRRYYELCVFQAYLSASIPDTLDSLPSFEHWIKRQPVLETLSAEFAKAAMHTVTPLQKLDNFEGMALQQEVQDVVANRNGGVLSAYTMLKSDMFPGLAKIALSQIEGIPNLRGVSLVLDASGDTPPRTPVSTAPTAAELRTWGHGMPSIEGLRKGLEHMGAGPGGSQRVVASSLREEPVLFIKGRPHVLRLADQPLTNVEATGITVNVVESMEASLKDDILLEIEKYNGRVLLHDELELEGGRFEIVPQWFSVSPSEVLTPREVYETVAAEGYRVDYARIPVTDEQAPVPAVFSELESRVQLALRTDSSPAFNCQMGRGRTTTGLIIAVLVTTVSHYAEDLIAAESGSTFPSALFGQVSGAEEGSDLPSQDGDKLSLMDGAKDAMDNREDELWLAGEYRSVLQLVGVLSHGKMAKKLTDRAIDACDQVQNLRKAVYDAKLRAENADAGTIKHRHLSKVYNNYLQRYGYLIVFASYLLDKAHWAIEGDDQDDARSVVSRASTTVSAAGVISQATEGRHFPSFLEWLKPRREISDILRKKLE</sequence>
<dbReference type="EMBL" id="KZ819464">
    <property type="protein sequence ID" value="PWN39479.1"/>
    <property type="molecule type" value="Genomic_DNA"/>
</dbReference>
<dbReference type="GeneID" id="37036700"/>
<organism evidence="2 3">
    <name type="scientific">Ceraceosorus guamensis</name>
    <dbReference type="NCBI Taxonomy" id="1522189"/>
    <lineage>
        <taxon>Eukaryota</taxon>
        <taxon>Fungi</taxon>
        <taxon>Dikarya</taxon>
        <taxon>Basidiomycota</taxon>
        <taxon>Ustilaginomycotina</taxon>
        <taxon>Exobasidiomycetes</taxon>
        <taxon>Ceraceosorales</taxon>
        <taxon>Ceraceosoraceae</taxon>
        <taxon>Ceraceosorus</taxon>
    </lineage>
</organism>
<dbReference type="Gene3D" id="3.90.190.10">
    <property type="entry name" value="Protein tyrosine phosphatase superfamily"/>
    <property type="match status" value="3"/>
</dbReference>
<proteinExistence type="predicted"/>
<evidence type="ECO:0000313" key="2">
    <source>
        <dbReference type="EMBL" id="PWN39479.1"/>
    </source>
</evidence>
<dbReference type="InParanoid" id="A0A316VPB6"/>
<feature type="region of interest" description="Disordered" evidence="1">
    <location>
        <begin position="439"/>
        <end position="464"/>
    </location>
</feature>
<dbReference type="RefSeq" id="XP_025366639.1">
    <property type="nucleotide sequence ID" value="XM_025514830.1"/>
</dbReference>
<name>A0A316VPB6_9BASI</name>
<evidence type="ECO:0000313" key="3">
    <source>
        <dbReference type="Proteomes" id="UP000245783"/>
    </source>
</evidence>
<feature type="region of interest" description="Disordered" evidence="1">
    <location>
        <begin position="178"/>
        <end position="249"/>
    </location>
</feature>
<feature type="region of interest" description="Disordered" evidence="1">
    <location>
        <begin position="1"/>
        <end position="64"/>
    </location>
</feature>
<feature type="compositionally biased region" description="Basic and acidic residues" evidence="1">
    <location>
        <begin position="216"/>
        <end position="239"/>
    </location>
</feature>